<sequence>MTTLTGRAGVAGYGDHSVTAHLPLRHGGVVVESRIQARGLYLPPPLRLPADAPMPFAWARRFGDRVHISGHGPQAPDGNPAGPFGRVGIEVSPDEARQSARLALLAVLGSLKREIGDLGRVAAWLRLEGFVLTAAGFDRATTVVAAASELLVDLFGPETGRHARTAVGVTATPLNSPVVIAAEVALRT</sequence>
<accession>A0A211ZMT1</accession>
<dbReference type="PANTHER" id="PTHR43760:SF1">
    <property type="entry name" value="ENDORIBONUCLEASE L-PSP_CHORISMATE MUTASE-LIKE DOMAIN-CONTAINING PROTEIN"/>
    <property type="match status" value="1"/>
</dbReference>
<comment type="caution">
    <text evidence="2">The sequence shown here is derived from an EMBL/GenBank/DDBJ whole genome shotgun (WGS) entry which is preliminary data.</text>
</comment>
<dbReference type="Proteomes" id="UP000196655">
    <property type="component" value="Unassembled WGS sequence"/>
</dbReference>
<evidence type="ECO:0000313" key="3">
    <source>
        <dbReference type="Proteomes" id="UP000196655"/>
    </source>
</evidence>
<feature type="domain" description="Endoribonuclease L-PSP/chorismate mutase-like" evidence="1">
    <location>
        <begin position="85"/>
        <end position="179"/>
    </location>
</feature>
<dbReference type="InterPro" id="IPR013813">
    <property type="entry name" value="Endoribo_LPSP/chorism_mut-like"/>
</dbReference>
<dbReference type="PANTHER" id="PTHR43760">
    <property type="entry name" value="ENDORIBONUCLEASE-RELATED"/>
    <property type="match status" value="1"/>
</dbReference>
<dbReference type="RefSeq" id="WP_218823486.1">
    <property type="nucleotide sequence ID" value="NZ_NHON01000022.1"/>
</dbReference>
<dbReference type="CDD" id="cd02199">
    <property type="entry name" value="YjgF_YER057c_UK114_like_1"/>
    <property type="match status" value="1"/>
</dbReference>
<dbReference type="InterPro" id="IPR035959">
    <property type="entry name" value="RutC-like_sf"/>
</dbReference>
<evidence type="ECO:0000313" key="2">
    <source>
        <dbReference type="EMBL" id="OWJ66583.1"/>
    </source>
</evidence>
<dbReference type="SUPFAM" id="SSF55298">
    <property type="entry name" value="YjgF-like"/>
    <property type="match status" value="1"/>
</dbReference>
<evidence type="ECO:0000259" key="1">
    <source>
        <dbReference type="Pfam" id="PF14588"/>
    </source>
</evidence>
<dbReference type="AlphaFoldDB" id="A0A211ZMT1"/>
<reference evidence="3" key="1">
    <citation type="submission" date="2017-05" db="EMBL/GenBank/DDBJ databases">
        <authorList>
            <person name="Macchi M."/>
            <person name="Festa S."/>
            <person name="Coppotelli B.M."/>
            <person name="Morelli I.S."/>
        </authorList>
    </citation>
    <scope>NUCLEOTIDE SEQUENCE [LARGE SCALE GENOMIC DNA]</scope>
    <source>
        <strain evidence="3">I</strain>
    </source>
</reference>
<gene>
    <name evidence="2" type="ORF">BWR60_13875</name>
</gene>
<name>A0A211ZMT1_9PROT</name>
<protein>
    <recommendedName>
        <fullName evidence="1">Endoribonuclease L-PSP/chorismate mutase-like domain-containing protein</fullName>
    </recommendedName>
</protein>
<dbReference type="Gene3D" id="3.30.1330.40">
    <property type="entry name" value="RutC-like"/>
    <property type="match status" value="1"/>
</dbReference>
<keyword evidence="3" id="KW-1185">Reference proteome</keyword>
<dbReference type="EMBL" id="NHON01000022">
    <property type="protein sequence ID" value="OWJ66583.1"/>
    <property type="molecule type" value="Genomic_DNA"/>
</dbReference>
<organism evidence="2 3">
    <name type="scientific">Inquilinus limosus</name>
    <dbReference type="NCBI Taxonomy" id="171674"/>
    <lineage>
        <taxon>Bacteria</taxon>
        <taxon>Pseudomonadati</taxon>
        <taxon>Pseudomonadota</taxon>
        <taxon>Alphaproteobacteria</taxon>
        <taxon>Rhodospirillales</taxon>
        <taxon>Rhodospirillaceae</taxon>
        <taxon>Inquilinus</taxon>
    </lineage>
</organism>
<dbReference type="Pfam" id="PF14588">
    <property type="entry name" value="YjgF_endoribonc"/>
    <property type="match status" value="1"/>
</dbReference>
<proteinExistence type="predicted"/>